<comment type="cofactor">
    <cofactor evidence="2 11">
        <name>[4Fe-4S] cluster</name>
        <dbReference type="ChEBI" id="CHEBI:49883"/>
    </cofactor>
</comment>
<keyword evidence="10 11" id="KW-0003">3Fe-4S</keyword>
<dbReference type="PANTHER" id="PTHR42859">
    <property type="entry name" value="OXIDOREDUCTASE"/>
    <property type="match status" value="1"/>
</dbReference>
<evidence type="ECO:0000256" key="5">
    <source>
        <dbReference type="ARBA" id="ARBA00022723"/>
    </source>
</evidence>
<evidence type="ECO:0000256" key="7">
    <source>
        <dbReference type="ARBA" id="ARBA00022982"/>
    </source>
</evidence>
<dbReference type="PROSITE" id="PS00198">
    <property type="entry name" value="4FE4S_FER_1"/>
    <property type="match status" value="1"/>
</dbReference>
<keyword evidence="8 11" id="KW-0408">Iron</keyword>
<dbReference type="PRINTS" id="PR00354">
    <property type="entry name" value="7FE8SFRDOXIN"/>
</dbReference>
<dbReference type="GO" id="GO:0051538">
    <property type="term" value="F:3 iron, 4 sulfur cluster binding"/>
    <property type="evidence" value="ECO:0007669"/>
    <property type="project" value="UniProtKB-KW"/>
</dbReference>
<dbReference type="InterPro" id="IPR050294">
    <property type="entry name" value="RnfB_subfamily"/>
</dbReference>
<reference evidence="14 15" key="1">
    <citation type="submission" date="2020-11" db="EMBL/GenBank/DDBJ databases">
        <title>Genome seq and assembly of Sphingosinicella sp.</title>
        <authorList>
            <person name="Chhetri G."/>
        </authorList>
    </citation>
    <scope>NUCLEOTIDE SEQUENCE [LARGE SCALE GENOMIC DNA]</scope>
    <source>
        <strain evidence="14 15">UDD2</strain>
    </source>
</reference>
<feature type="domain" description="4Fe-4S ferredoxin-type" evidence="13">
    <location>
        <begin position="31"/>
        <end position="60"/>
    </location>
</feature>
<dbReference type="GO" id="GO:0051539">
    <property type="term" value="F:4 iron, 4 sulfur cluster binding"/>
    <property type="evidence" value="ECO:0007669"/>
    <property type="project" value="UniProtKB-KW"/>
</dbReference>
<feature type="region of interest" description="Disordered" evidence="12">
    <location>
        <begin position="80"/>
        <end position="112"/>
    </location>
</feature>
<dbReference type="InterPro" id="IPR000813">
    <property type="entry name" value="7Fe_ferredoxin"/>
</dbReference>
<keyword evidence="6 11" id="KW-0677">Repeat</keyword>
<comment type="function">
    <text evidence="11">Ferredoxins are iron-sulfur proteins that transfer electrons in a wide variety of metabolic reactions.</text>
</comment>
<sequence length="112" mass="12647">MTYVVTENCIRCKYMDCVEVCPVDCFYEGDNMLVINPNECIDCGVCEPECPAEAIVPDTEAGQEKWLEINAQFSAEWPNITRKREQPADADAHKGEEGKYEKYFSPEPGQGD</sequence>
<dbReference type="RefSeq" id="WP_200971090.1">
    <property type="nucleotide sequence ID" value="NZ_CP065592.1"/>
</dbReference>
<evidence type="ECO:0000259" key="13">
    <source>
        <dbReference type="PROSITE" id="PS51379"/>
    </source>
</evidence>
<feature type="compositionally biased region" description="Basic and acidic residues" evidence="12">
    <location>
        <begin position="82"/>
        <end position="104"/>
    </location>
</feature>
<dbReference type="PANTHER" id="PTHR42859:SF2">
    <property type="entry name" value="FERREDOXIN"/>
    <property type="match status" value="1"/>
</dbReference>
<dbReference type="KEGG" id="sflv:IC614_09510"/>
<dbReference type="InterPro" id="IPR022569">
    <property type="entry name" value="Fd_C"/>
</dbReference>
<keyword evidence="5 11" id="KW-0479">Metal-binding</keyword>
<keyword evidence="7 11" id="KW-0249">Electron transport</keyword>
<keyword evidence="9 11" id="KW-0411">Iron-sulfur</keyword>
<dbReference type="SUPFAM" id="SSF54862">
    <property type="entry name" value="4Fe-4S ferredoxins"/>
    <property type="match status" value="1"/>
</dbReference>
<name>A0A7T2LLL6_9SPHN</name>
<feature type="domain" description="4Fe-4S ferredoxin-type" evidence="13">
    <location>
        <begin position="1"/>
        <end position="30"/>
    </location>
</feature>
<evidence type="ECO:0000313" key="15">
    <source>
        <dbReference type="Proteomes" id="UP000594873"/>
    </source>
</evidence>
<protein>
    <recommendedName>
        <fullName evidence="11">Ferredoxin</fullName>
    </recommendedName>
</protein>
<evidence type="ECO:0000256" key="10">
    <source>
        <dbReference type="ARBA" id="ARBA00023291"/>
    </source>
</evidence>
<keyword evidence="3 11" id="KW-0813">Transport</keyword>
<dbReference type="InterPro" id="IPR017896">
    <property type="entry name" value="4Fe4S_Fe-S-bd"/>
</dbReference>
<dbReference type="AlphaFoldDB" id="A0A7T2LLL6"/>
<dbReference type="Pfam" id="PF00037">
    <property type="entry name" value="Fer4"/>
    <property type="match status" value="1"/>
</dbReference>
<proteinExistence type="predicted"/>
<dbReference type="PROSITE" id="PS51379">
    <property type="entry name" value="4FE4S_FER_2"/>
    <property type="match status" value="2"/>
</dbReference>
<dbReference type="InterPro" id="IPR054829">
    <property type="entry name" value="FdxA"/>
</dbReference>
<evidence type="ECO:0000256" key="1">
    <source>
        <dbReference type="ARBA" id="ARBA00001927"/>
    </source>
</evidence>
<gene>
    <name evidence="14" type="ORF">IC614_09510</name>
</gene>
<accession>A0A7T2LLL6</accession>
<keyword evidence="15" id="KW-1185">Reference proteome</keyword>
<evidence type="ECO:0000256" key="6">
    <source>
        <dbReference type="ARBA" id="ARBA00022737"/>
    </source>
</evidence>
<dbReference type="Pfam" id="PF11953">
    <property type="entry name" value="DUF3470"/>
    <property type="match status" value="1"/>
</dbReference>
<dbReference type="NCBIfam" id="NF045490">
    <property type="entry name" value="FdxA_Protbact"/>
    <property type="match status" value="1"/>
</dbReference>
<dbReference type="GO" id="GO:0046872">
    <property type="term" value="F:metal ion binding"/>
    <property type="evidence" value="ECO:0007669"/>
    <property type="project" value="UniProtKB-KW"/>
</dbReference>
<evidence type="ECO:0000313" key="14">
    <source>
        <dbReference type="EMBL" id="QPQ54564.1"/>
    </source>
</evidence>
<organism evidence="14 15">
    <name type="scientific">Allosphingosinicella flava</name>
    <dbReference type="NCBI Taxonomy" id="2771430"/>
    <lineage>
        <taxon>Bacteria</taxon>
        <taxon>Pseudomonadati</taxon>
        <taxon>Pseudomonadota</taxon>
        <taxon>Alphaproteobacteria</taxon>
        <taxon>Sphingomonadales</taxon>
        <taxon>Sphingomonadaceae</taxon>
        <taxon>Allosphingosinicella</taxon>
    </lineage>
</organism>
<dbReference type="Proteomes" id="UP000594873">
    <property type="component" value="Chromosome"/>
</dbReference>
<evidence type="ECO:0000256" key="2">
    <source>
        <dbReference type="ARBA" id="ARBA00001966"/>
    </source>
</evidence>
<evidence type="ECO:0000256" key="9">
    <source>
        <dbReference type="ARBA" id="ARBA00023014"/>
    </source>
</evidence>
<dbReference type="InterPro" id="IPR017900">
    <property type="entry name" value="4Fe4S_Fe_S_CS"/>
</dbReference>
<evidence type="ECO:0000256" key="11">
    <source>
        <dbReference type="RuleBase" id="RU364098"/>
    </source>
</evidence>
<keyword evidence="4 11" id="KW-0004">4Fe-4S</keyword>
<evidence type="ECO:0000256" key="4">
    <source>
        <dbReference type="ARBA" id="ARBA00022485"/>
    </source>
</evidence>
<evidence type="ECO:0000256" key="8">
    <source>
        <dbReference type="ARBA" id="ARBA00023004"/>
    </source>
</evidence>
<evidence type="ECO:0000256" key="12">
    <source>
        <dbReference type="SAM" id="MobiDB-lite"/>
    </source>
</evidence>
<comment type="cofactor">
    <cofactor evidence="1 11">
        <name>[3Fe-4S] cluster</name>
        <dbReference type="ChEBI" id="CHEBI:21137"/>
    </cofactor>
</comment>
<dbReference type="GO" id="GO:0009055">
    <property type="term" value="F:electron transfer activity"/>
    <property type="evidence" value="ECO:0007669"/>
    <property type="project" value="InterPro"/>
</dbReference>
<dbReference type="EMBL" id="CP065592">
    <property type="protein sequence ID" value="QPQ54564.1"/>
    <property type="molecule type" value="Genomic_DNA"/>
</dbReference>
<evidence type="ECO:0000256" key="3">
    <source>
        <dbReference type="ARBA" id="ARBA00022448"/>
    </source>
</evidence>
<dbReference type="Gene3D" id="3.30.70.20">
    <property type="match status" value="1"/>
</dbReference>